<evidence type="ECO:0000313" key="5">
    <source>
        <dbReference type="EMBL" id="SGZ50163.1"/>
    </source>
</evidence>
<feature type="region of interest" description="Disordered" evidence="3">
    <location>
        <begin position="114"/>
        <end position="170"/>
    </location>
</feature>
<dbReference type="PANTHER" id="PTHR14359">
    <property type="entry name" value="HOMO-OLIGOMERIC FLAVIN CONTAINING CYS DECARBOXYLASE FAMILY"/>
    <property type="match status" value="1"/>
</dbReference>
<dbReference type="GO" id="GO:0004633">
    <property type="term" value="F:phosphopantothenoylcysteine decarboxylase activity"/>
    <property type="evidence" value="ECO:0007669"/>
    <property type="project" value="TreeGrafter"/>
</dbReference>
<dbReference type="GO" id="GO:0015937">
    <property type="term" value="P:coenzyme A biosynthetic process"/>
    <property type="evidence" value="ECO:0007669"/>
    <property type="project" value="UniProtKB-KW"/>
</dbReference>
<feature type="region of interest" description="Disordered" evidence="3">
    <location>
        <begin position="263"/>
        <end position="282"/>
    </location>
</feature>
<dbReference type="AlphaFoldDB" id="A0A1L0BGD1"/>
<feature type="region of interest" description="Disordered" evidence="3">
    <location>
        <begin position="591"/>
        <end position="663"/>
    </location>
</feature>
<feature type="domain" description="Flavoprotein" evidence="4">
    <location>
        <begin position="358"/>
        <end position="573"/>
    </location>
</feature>
<reference evidence="5 6" key="1">
    <citation type="submission" date="2016-10" db="EMBL/GenBank/DDBJ databases">
        <authorList>
            <person name="de Groot N.N."/>
        </authorList>
    </citation>
    <scope>NUCLEOTIDE SEQUENCE [LARGE SCALE GENOMIC DNA]</scope>
    <source>
        <strain evidence="5 6">PYCC 4715</strain>
    </source>
</reference>
<keyword evidence="1" id="KW-0173">Coenzyme A biosynthesis</keyword>
<dbReference type="Proteomes" id="UP000182259">
    <property type="component" value="Chromosome I"/>
</dbReference>
<dbReference type="InterPro" id="IPR036551">
    <property type="entry name" value="Flavin_trans-like"/>
</dbReference>
<gene>
    <name evidence="5" type="ORF">SAMEA4029009_CIC11G00000001101</name>
</gene>
<evidence type="ECO:0000256" key="1">
    <source>
        <dbReference type="ARBA" id="ARBA00022993"/>
    </source>
</evidence>
<dbReference type="InterPro" id="IPR003382">
    <property type="entry name" value="Flavoprotein"/>
</dbReference>
<feature type="compositionally biased region" description="Polar residues" evidence="3">
    <location>
        <begin position="114"/>
        <end position="128"/>
    </location>
</feature>
<comment type="similarity">
    <text evidence="2">Belongs to the HFCD (homooligomeric flavin containing Cys decarboxylase) superfamily.</text>
</comment>
<dbReference type="PANTHER" id="PTHR14359:SF6">
    <property type="entry name" value="PHOSPHOPANTOTHENOYLCYSTEINE DECARBOXYLASE"/>
    <property type="match status" value="1"/>
</dbReference>
<evidence type="ECO:0000256" key="3">
    <source>
        <dbReference type="SAM" id="MobiDB-lite"/>
    </source>
</evidence>
<evidence type="ECO:0000313" key="6">
    <source>
        <dbReference type="Proteomes" id="UP000182259"/>
    </source>
</evidence>
<dbReference type="GO" id="GO:0010181">
    <property type="term" value="F:FMN binding"/>
    <property type="evidence" value="ECO:0007669"/>
    <property type="project" value="TreeGrafter"/>
</dbReference>
<organism evidence="5 6">
    <name type="scientific">Sungouiella intermedia</name>
    <dbReference type="NCBI Taxonomy" id="45354"/>
    <lineage>
        <taxon>Eukaryota</taxon>
        <taxon>Fungi</taxon>
        <taxon>Dikarya</taxon>
        <taxon>Ascomycota</taxon>
        <taxon>Saccharomycotina</taxon>
        <taxon>Pichiomycetes</taxon>
        <taxon>Metschnikowiaceae</taxon>
        <taxon>Sungouiella</taxon>
    </lineage>
</organism>
<dbReference type="EMBL" id="LT635764">
    <property type="protein sequence ID" value="SGZ50163.1"/>
    <property type="molecule type" value="Genomic_DNA"/>
</dbReference>
<dbReference type="Gene3D" id="3.40.50.1950">
    <property type="entry name" value="Flavin prenyltransferase-like"/>
    <property type="match status" value="1"/>
</dbReference>
<feature type="region of interest" description="Disordered" evidence="3">
    <location>
        <begin position="1"/>
        <end position="23"/>
    </location>
</feature>
<proteinExistence type="inferred from homology"/>
<feature type="compositionally biased region" description="Polar residues" evidence="3">
    <location>
        <begin position="148"/>
        <end position="166"/>
    </location>
</feature>
<sequence length="689" mass="75024">MSSSPSQKDKAKAATSPTSHQSLAFASLSRDISPSTSHSHIATYPVPLNLLDVSLKLHDHKGDHPLPGALAQEVHTWLSQQHQQPQAHSHAQPVFNFLALGGPVTVRLALSQQRDNTHQPQPLHQSLNLPYAPPPQAQPLQVHPRPSGPTSTLSSEHTSRGQSVSFCDTEPVERSRRFTISAQPSAVNLTLQSRHGLTMQLPMASRKGSIQGELSASASRNNSALGFNALHLGISTSGASVSHSGFRVDSPCSVDTGVNLMALSDQRGTPSPPPTVRNTSAGHVASPLASPLVASVVNETDAASARRGSQTSPAPTRQSSLLRRSSTKKSNKTVVSYPVGPPVPFQQYLTKEDDKKCHILLGCTGSVATIKVPLIINKLFQVFGTNKISVQLVVTKCGSHFLKGLKIHKDVKIWRDEDEWANFTEWNANVTTTPSTSEQGVKKHKNILDTMVLHNELRKWADIMLIAPLSANTLAKLANGIADNLLTSIVRGWGPVSTSAGPDGQLAQKKPILVAPAMNTFMYTHPLTAKHLKILGVSEEGFGFEVLKPVEKVLICGDIGMGGMREWLDVVEILRRKIKFLWAEQAKQLDVSLEEENEEDEEKENDDEDDDDDDDDEDDEDDEDEDDDDADGETQVEDVGTIQPFRPDENEFGGKNSPDKEISEAIPDELANQIQRTISPLSEEVRSII</sequence>
<feature type="compositionally biased region" description="Acidic residues" evidence="3">
    <location>
        <begin position="592"/>
        <end position="636"/>
    </location>
</feature>
<protein>
    <submittedName>
        <fullName evidence="5">CIC11C00000001101</fullName>
    </submittedName>
</protein>
<accession>A0A1L0BGD1</accession>
<evidence type="ECO:0000256" key="2">
    <source>
        <dbReference type="ARBA" id="ARBA00038350"/>
    </source>
</evidence>
<dbReference type="GO" id="GO:0071513">
    <property type="term" value="C:phosphopantothenoylcysteine decarboxylase complex"/>
    <property type="evidence" value="ECO:0007669"/>
    <property type="project" value="TreeGrafter"/>
</dbReference>
<dbReference type="SUPFAM" id="SSF52507">
    <property type="entry name" value="Homo-oligomeric flavin-containing Cys decarboxylases, HFCD"/>
    <property type="match status" value="1"/>
</dbReference>
<evidence type="ECO:0000259" key="4">
    <source>
        <dbReference type="Pfam" id="PF02441"/>
    </source>
</evidence>
<feature type="compositionally biased region" description="Polar residues" evidence="3">
    <location>
        <begin position="307"/>
        <end position="318"/>
    </location>
</feature>
<feature type="region of interest" description="Disordered" evidence="3">
    <location>
        <begin position="299"/>
        <end position="338"/>
    </location>
</feature>
<name>A0A1L0BGD1_9ASCO</name>
<dbReference type="Pfam" id="PF02441">
    <property type="entry name" value="Flavoprotein"/>
    <property type="match status" value="1"/>
</dbReference>